<keyword evidence="2" id="KW-1185">Reference proteome</keyword>
<reference evidence="1 2" key="1">
    <citation type="journal article" date="2021" name="Nat. Commun.">
        <title>Genetic determinants of endophytism in the Arabidopsis root mycobiome.</title>
        <authorList>
            <person name="Mesny F."/>
            <person name="Miyauchi S."/>
            <person name="Thiergart T."/>
            <person name="Pickel B."/>
            <person name="Atanasova L."/>
            <person name="Karlsson M."/>
            <person name="Huettel B."/>
            <person name="Barry K.W."/>
            <person name="Haridas S."/>
            <person name="Chen C."/>
            <person name="Bauer D."/>
            <person name="Andreopoulos W."/>
            <person name="Pangilinan J."/>
            <person name="LaButti K."/>
            <person name="Riley R."/>
            <person name="Lipzen A."/>
            <person name="Clum A."/>
            <person name="Drula E."/>
            <person name="Henrissat B."/>
            <person name="Kohler A."/>
            <person name="Grigoriev I.V."/>
            <person name="Martin F.M."/>
            <person name="Hacquard S."/>
        </authorList>
    </citation>
    <scope>NUCLEOTIDE SEQUENCE [LARGE SCALE GENOMIC DNA]</scope>
    <source>
        <strain evidence="1 2">MPI-SDFR-AT-0079</strain>
    </source>
</reference>
<sequence>MAPENDDGGPRYQHLGSDNAEGWPEDDEENNNEKDHARNFADDLFAPLNGVPDDESENILTVRAIAVGALCGMLISASNIYLGLKSGLGMSANLFASIAGFALLKKARSGILGRVFAGGSFGPRENNMVQTTAVAAGGMSTIFVSAFPAMYQLGLLTDPAADYWRLVTLTAVGGLFGLFFATPMRRFFILEAARDLHLVFPTPSATAITIRDMHQAAAEGPTGRTTRRKMRILGWTFGLASALRIGSQFAVGILWDWHPFTWYSYLVPSSGTALGLESWGWYIEWSPAFIGTGMLVGMHAAVNYFAGSLLAWGLIGPYLVSSGSAFGSEIPGTGLVSYINFSADYTTASHPSPRYWLLGAGVACMVAVSLTEMACQWRALLYPIRAIWNKKPDDPSSSKSTDPFPSSDQVPTYLWLPGLLLTILLGSWVMNTQYAMPLPTSLLAFLLAIILSFLTTQATGATDTTPVTAASTSSQLTLSALSSSQGGLPPSTIQHLGLLGGALSALGAMQSADLTGDFRVGFLLRTPPRQQWIAQCVGTLFACVVAPALYVLFSAAYPCVNQTAAVLLSAGGGETGAGTGTGTCPFQVPTASAWRAVALATTDPDAGGMPMSSRVFAVVFAAVGSASVLVRHWLWRGRWEWVRGWHPNFMLVSLGFIIPATVYSTAMLMGAWGARWWSRKSPETFGKYGYAVIAGLTMGEGVGGVVNAVMQVVGLSGEKWGTVVGCPWGRC</sequence>
<evidence type="ECO:0000313" key="2">
    <source>
        <dbReference type="Proteomes" id="UP000724584"/>
    </source>
</evidence>
<gene>
    <name evidence="1" type="ORF">F5144DRAFT_623306</name>
</gene>
<dbReference type="EMBL" id="JAGIZQ010000006">
    <property type="protein sequence ID" value="KAH6623313.1"/>
    <property type="molecule type" value="Genomic_DNA"/>
</dbReference>
<organism evidence="1 2">
    <name type="scientific">Chaetomium tenue</name>
    <dbReference type="NCBI Taxonomy" id="1854479"/>
    <lineage>
        <taxon>Eukaryota</taxon>
        <taxon>Fungi</taxon>
        <taxon>Dikarya</taxon>
        <taxon>Ascomycota</taxon>
        <taxon>Pezizomycotina</taxon>
        <taxon>Sordariomycetes</taxon>
        <taxon>Sordariomycetidae</taxon>
        <taxon>Sordariales</taxon>
        <taxon>Chaetomiaceae</taxon>
        <taxon>Chaetomium</taxon>
    </lineage>
</organism>
<proteinExistence type="predicted"/>
<protein>
    <submittedName>
        <fullName evidence="1">OPT oligopeptide transporter protein-domain-containing protein</fullName>
    </submittedName>
</protein>
<evidence type="ECO:0000313" key="1">
    <source>
        <dbReference type="EMBL" id="KAH6623313.1"/>
    </source>
</evidence>
<comment type="caution">
    <text evidence="1">The sequence shown here is derived from an EMBL/GenBank/DDBJ whole genome shotgun (WGS) entry which is preliminary data.</text>
</comment>
<dbReference type="Proteomes" id="UP000724584">
    <property type="component" value="Unassembled WGS sequence"/>
</dbReference>
<accession>A0ACB7NY60</accession>
<name>A0ACB7NY60_9PEZI</name>